<dbReference type="Pfam" id="PF03819">
    <property type="entry name" value="MazG"/>
    <property type="match status" value="1"/>
</dbReference>
<dbReference type="CDD" id="cd11529">
    <property type="entry name" value="NTP-PPase_MazG_Cterm"/>
    <property type="match status" value="1"/>
</dbReference>
<gene>
    <name evidence="2" type="primary">mazG</name>
    <name evidence="2" type="ORF">IPP58_03880</name>
</gene>
<dbReference type="InterPro" id="IPR048011">
    <property type="entry name" value="NTP-PPase_MazG-like_C"/>
</dbReference>
<dbReference type="GO" id="GO:0046047">
    <property type="term" value="P:TTP catabolic process"/>
    <property type="evidence" value="ECO:0007669"/>
    <property type="project" value="TreeGrafter"/>
</dbReference>
<accession>A0A9D7SDY4</accession>
<dbReference type="InterPro" id="IPR048015">
    <property type="entry name" value="NTP-PPase_MazG-like_N"/>
</dbReference>
<dbReference type="InterPro" id="IPR004518">
    <property type="entry name" value="MazG-like_dom"/>
</dbReference>
<dbReference type="AlphaFoldDB" id="A0A9D7SDY4"/>
<dbReference type="GO" id="GO:0046052">
    <property type="term" value="P:UTP catabolic process"/>
    <property type="evidence" value="ECO:0007669"/>
    <property type="project" value="TreeGrafter"/>
</dbReference>
<organism evidence="2 3">
    <name type="scientific">Candidatus Geothrix skivensis</name>
    <dbReference type="NCBI Taxonomy" id="2954439"/>
    <lineage>
        <taxon>Bacteria</taxon>
        <taxon>Pseudomonadati</taxon>
        <taxon>Acidobacteriota</taxon>
        <taxon>Holophagae</taxon>
        <taxon>Holophagales</taxon>
        <taxon>Holophagaceae</taxon>
        <taxon>Geothrix</taxon>
    </lineage>
</organism>
<dbReference type="NCBIfam" id="TIGR00444">
    <property type="entry name" value="mazG"/>
    <property type="match status" value="1"/>
</dbReference>
<comment type="caution">
    <text evidence="2">The sequence shown here is derived from an EMBL/GenBank/DDBJ whole genome shotgun (WGS) entry which is preliminary data.</text>
</comment>
<dbReference type="FunFam" id="1.10.287.1080:FF:000001">
    <property type="entry name" value="Nucleoside triphosphate pyrophosphohydrolase"/>
    <property type="match status" value="1"/>
</dbReference>
<dbReference type="GO" id="GO:0046061">
    <property type="term" value="P:dATP catabolic process"/>
    <property type="evidence" value="ECO:0007669"/>
    <property type="project" value="TreeGrafter"/>
</dbReference>
<dbReference type="GO" id="GO:0006950">
    <property type="term" value="P:response to stress"/>
    <property type="evidence" value="ECO:0007669"/>
    <property type="project" value="UniProtKB-ARBA"/>
</dbReference>
<keyword evidence="2" id="KW-0378">Hydrolase</keyword>
<dbReference type="GO" id="GO:0046076">
    <property type="term" value="P:dTTP catabolic process"/>
    <property type="evidence" value="ECO:0007669"/>
    <property type="project" value="TreeGrafter"/>
</dbReference>
<name>A0A9D7SDY4_9BACT</name>
<dbReference type="PANTHER" id="PTHR30522">
    <property type="entry name" value="NUCLEOSIDE TRIPHOSPHATE PYROPHOSPHOHYDROLASE"/>
    <property type="match status" value="1"/>
</dbReference>
<dbReference type="Proteomes" id="UP000886657">
    <property type="component" value="Unassembled WGS sequence"/>
</dbReference>
<feature type="domain" description="NTP pyrophosphohydrolase MazG-like" evidence="1">
    <location>
        <begin position="25"/>
        <end position="104"/>
    </location>
</feature>
<evidence type="ECO:0000259" key="1">
    <source>
        <dbReference type="Pfam" id="PF03819"/>
    </source>
</evidence>
<reference evidence="2" key="1">
    <citation type="submission" date="2020-10" db="EMBL/GenBank/DDBJ databases">
        <title>Connecting structure to function with the recovery of over 1000 high-quality activated sludge metagenome-assembled genomes encoding full-length rRNA genes using long-read sequencing.</title>
        <authorList>
            <person name="Singleton C.M."/>
            <person name="Petriglieri F."/>
            <person name="Kristensen J.M."/>
            <person name="Kirkegaard R.H."/>
            <person name="Michaelsen T.Y."/>
            <person name="Andersen M.H."/>
            <person name="Karst S.M."/>
            <person name="Dueholm M.S."/>
            <person name="Nielsen P.H."/>
            <person name="Albertsen M."/>
        </authorList>
    </citation>
    <scope>NUCLEOTIDE SEQUENCE</scope>
    <source>
        <strain evidence="2">Skiv_18-Q3-R9-52_MAXAC.067</strain>
    </source>
</reference>
<dbReference type="GO" id="GO:0047429">
    <property type="term" value="F:nucleoside triphosphate diphosphatase activity"/>
    <property type="evidence" value="ECO:0007669"/>
    <property type="project" value="UniProtKB-EC"/>
</dbReference>
<dbReference type="Gene3D" id="1.10.287.1080">
    <property type="entry name" value="MazG-like"/>
    <property type="match status" value="2"/>
</dbReference>
<sequence length="262" mass="29853">MPTTLRAIMAALRHPETGCPWDLKQDHQSLARYLREEAAEVLEALAAHKPFDETTEAHLCEELGDLWLQIAFHAQLAADRGAWDIHDVERTVVEKLVRRHPHVFGEVAVEGSDEVLRNWAAIKREEKGLTPETETRLLEGMPATLSPMDEALEIGRRCAKVGFEWPDMEGVLDKVKEEIAELQAESDPLRVEEEFGDVLFSLMQWARKKGVDPDAALRRQMLRFKGRFQAVEDDARAAGGWDQRDLDQMEAAWQVAKQKRKP</sequence>
<protein>
    <submittedName>
        <fullName evidence="2">Nucleoside triphosphate pyrophosphohydrolase</fullName>
        <ecNumber evidence="2">3.6.1.9</ecNumber>
    </submittedName>
</protein>
<dbReference type="GO" id="GO:0046081">
    <property type="term" value="P:dUTP catabolic process"/>
    <property type="evidence" value="ECO:0007669"/>
    <property type="project" value="TreeGrafter"/>
</dbReference>
<dbReference type="EC" id="3.6.1.9" evidence="2"/>
<evidence type="ECO:0000313" key="3">
    <source>
        <dbReference type="Proteomes" id="UP000886657"/>
    </source>
</evidence>
<dbReference type="SUPFAM" id="SSF101386">
    <property type="entry name" value="all-alpha NTP pyrophosphatases"/>
    <property type="match status" value="2"/>
</dbReference>
<evidence type="ECO:0000313" key="2">
    <source>
        <dbReference type="EMBL" id="MBK9795625.1"/>
    </source>
</evidence>
<dbReference type="InterPro" id="IPR011551">
    <property type="entry name" value="NTP_PyrPHydrolase_MazG"/>
</dbReference>
<dbReference type="GO" id="GO:0006203">
    <property type="term" value="P:dGTP catabolic process"/>
    <property type="evidence" value="ECO:0007669"/>
    <property type="project" value="TreeGrafter"/>
</dbReference>
<dbReference type="CDD" id="cd11528">
    <property type="entry name" value="NTP-PPase_MazG_Nterm"/>
    <property type="match status" value="1"/>
</dbReference>
<dbReference type="EMBL" id="JADKIO010000005">
    <property type="protein sequence ID" value="MBK9795625.1"/>
    <property type="molecule type" value="Genomic_DNA"/>
</dbReference>
<dbReference type="PANTHER" id="PTHR30522:SF0">
    <property type="entry name" value="NUCLEOSIDE TRIPHOSPHATE PYROPHOSPHOHYDROLASE"/>
    <property type="match status" value="1"/>
</dbReference>
<dbReference type="NCBIfam" id="NF007113">
    <property type="entry name" value="PRK09562.1"/>
    <property type="match status" value="1"/>
</dbReference>
<proteinExistence type="predicted"/>